<dbReference type="InterPro" id="IPR044524">
    <property type="entry name" value="Isoase_HisA-like"/>
</dbReference>
<keyword evidence="7 9" id="KW-0368">Histidine biosynthesis</keyword>
<feature type="active site" description="Proton donor" evidence="9">
    <location>
        <position position="142"/>
    </location>
</feature>
<dbReference type="InterPro" id="IPR023016">
    <property type="entry name" value="HisA/PriA"/>
</dbReference>
<keyword evidence="13" id="KW-1185">Reference proteome</keyword>
<evidence type="ECO:0000313" key="12">
    <source>
        <dbReference type="EMBL" id="CAG4974217.1"/>
    </source>
</evidence>
<dbReference type="EC" id="5.3.1.16" evidence="9 11"/>
<dbReference type="InterPro" id="IPR006062">
    <property type="entry name" value="His_biosynth"/>
</dbReference>
<evidence type="ECO:0000256" key="6">
    <source>
        <dbReference type="ARBA" id="ARBA00022605"/>
    </source>
</evidence>
<accession>A0ABN7QZI7</accession>
<dbReference type="HAMAP" id="MF_01014">
    <property type="entry name" value="HisA"/>
    <property type="match status" value="1"/>
</dbReference>
<dbReference type="PANTHER" id="PTHR43090">
    <property type="entry name" value="1-(5-PHOSPHORIBOSYL)-5-[(5-PHOSPHORIBOSYLAMINO)METHYLIDENEAMINO] IMIDAZOLE-4-CARBOXAMIDE ISOMERASE"/>
    <property type="match status" value="1"/>
</dbReference>
<comment type="subcellular location">
    <subcellularLocation>
        <location evidence="2 9 11">Cytoplasm</location>
    </subcellularLocation>
</comment>
<evidence type="ECO:0000256" key="1">
    <source>
        <dbReference type="ARBA" id="ARBA00000901"/>
    </source>
</evidence>
<dbReference type="RefSeq" id="WP_215218218.1">
    <property type="nucleotide sequence ID" value="NZ_OU015430.1"/>
</dbReference>
<feature type="active site" description="Proton acceptor" evidence="9">
    <location>
        <position position="20"/>
    </location>
</feature>
<dbReference type="Pfam" id="PF00977">
    <property type="entry name" value="His_biosynth"/>
    <property type="match status" value="1"/>
</dbReference>
<evidence type="ECO:0000256" key="7">
    <source>
        <dbReference type="ARBA" id="ARBA00023102"/>
    </source>
</evidence>
<organism evidence="12 13">
    <name type="scientific">Novilysobacter luteus</name>
    <dbReference type="NCBI Taxonomy" id="2822368"/>
    <lineage>
        <taxon>Bacteria</taxon>
        <taxon>Pseudomonadati</taxon>
        <taxon>Pseudomonadota</taxon>
        <taxon>Gammaproteobacteria</taxon>
        <taxon>Lysobacterales</taxon>
        <taxon>Lysobacteraceae</taxon>
        <taxon>Novilysobacter</taxon>
    </lineage>
</organism>
<gene>
    <name evidence="9 12" type="primary">hisA</name>
    <name evidence="12" type="ORF">LYB30171_01625</name>
</gene>
<dbReference type="Proteomes" id="UP000680116">
    <property type="component" value="Chromosome"/>
</dbReference>
<sequence length="270" mass="28601">MSADGRAPGDGAFDLLPAIDVRDGRTVRLRQGDYARETRYDDAPLALAARYADAGARWLHLVDLDAARAGGYTLATLLARIVGDTRLQVQTGGGVRCEGDVAALLDAGASRVVVGSLAVREPERVAGWLHRFGPERITIALDVRQDRAGRWQLPTAGWTETSDSALAPLLRRYADAGLRHLLCTDIARDGMLAGPNLELYAQLRQVAPQVRLQASGGIRDVADIAAARAAGCAAAVLGRALLEGWFTLDEALDEARAGLAAEASTAQVPC</sequence>
<dbReference type="Gene3D" id="3.20.20.70">
    <property type="entry name" value="Aldolase class I"/>
    <property type="match status" value="1"/>
</dbReference>
<protein>
    <recommendedName>
        <fullName evidence="9 11">1-(5-phosphoribosyl)-5-[(5-phosphoribosylamino)methylideneamino] imidazole-4-carboxamide isomerase</fullName>
        <ecNumber evidence="9 11">5.3.1.16</ecNumber>
    </recommendedName>
    <alternativeName>
        <fullName evidence="9">Phosphoribosylformimino-5-aminoimidazole carboxamide ribotide isomerase</fullName>
    </alternativeName>
</protein>
<dbReference type="EMBL" id="OU015430">
    <property type="protein sequence ID" value="CAG4974217.1"/>
    <property type="molecule type" value="Genomic_DNA"/>
</dbReference>
<evidence type="ECO:0000256" key="2">
    <source>
        <dbReference type="ARBA" id="ARBA00004496"/>
    </source>
</evidence>
<evidence type="ECO:0000256" key="11">
    <source>
        <dbReference type="RuleBase" id="RU003658"/>
    </source>
</evidence>
<name>A0ABN7QZI7_9GAMM</name>
<dbReference type="GO" id="GO:0003949">
    <property type="term" value="F:1-(5-phosphoribosyl)-5-[(5-phosphoribosylamino)methylideneamino]imidazole-4-carboxamide isomerase activity"/>
    <property type="evidence" value="ECO:0007669"/>
    <property type="project" value="UniProtKB-EC"/>
</dbReference>
<reference evidence="12 13" key="1">
    <citation type="submission" date="2021-04" db="EMBL/GenBank/DDBJ databases">
        <authorList>
            <person name="Rodrigo-Torres L."/>
            <person name="Arahal R. D."/>
            <person name="Lucena T."/>
        </authorList>
    </citation>
    <scope>NUCLEOTIDE SEQUENCE [LARGE SCALE GENOMIC DNA]</scope>
    <source>
        <strain evidence="12 13">CECT 30171</strain>
    </source>
</reference>
<keyword evidence="5 9" id="KW-0963">Cytoplasm</keyword>
<evidence type="ECO:0000256" key="10">
    <source>
        <dbReference type="RuleBase" id="RU003657"/>
    </source>
</evidence>
<dbReference type="InterPro" id="IPR006063">
    <property type="entry name" value="HisA_bact_arch"/>
</dbReference>
<evidence type="ECO:0000313" key="13">
    <source>
        <dbReference type="Proteomes" id="UP000680116"/>
    </source>
</evidence>
<evidence type="ECO:0000256" key="8">
    <source>
        <dbReference type="ARBA" id="ARBA00023235"/>
    </source>
</evidence>
<dbReference type="CDD" id="cd04732">
    <property type="entry name" value="HisA"/>
    <property type="match status" value="1"/>
</dbReference>
<evidence type="ECO:0000256" key="9">
    <source>
        <dbReference type="HAMAP-Rule" id="MF_01014"/>
    </source>
</evidence>
<proteinExistence type="inferred from homology"/>
<dbReference type="SUPFAM" id="SSF51366">
    <property type="entry name" value="Ribulose-phoshate binding barrel"/>
    <property type="match status" value="1"/>
</dbReference>
<evidence type="ECO:0000256" key="3">
    <source>
        <dbReference type="ARBA" id="ARBA00005133"/>
    </source>
</evidence>
<evidence type="ECO:0000256" key="4">
    <source>
        <dbReference type="ARBA" id="ARBA00009667"/>
    </source>
</evidence>
<keyword evidence="8 9" id="KW-0413">Isomerase</keyword>
<dbReference type="PANTHER" id="PTHR43090:SF2">
    <property type="entry name" value="1-(5-PHOSPHORIBOSYL)-5-[(5-PHOSPHORIBOSYLAMINO)METHYLIDENEAMINO] IMIDAZOLE-4-CARBOXAMIDE ISOMERASE"/>
    <property type="match status" value="1"/>
</dbReference>
<keyword evidence="6 9" id="KW-0028">Amino-acid biosynthesis</keyword>
<comment type="catalytic activity">
    <reaction evidence="1 9 11">
        <text>1-(5-phospho-beta-D-ribosyl)-5-[(5-phospho-beta-D-ribosylamino)methylideneamino]imidazole-4-carboxamide = 5-[(5-phospho-1-deoxy-D-ribulos-1-ylimino)methylamino]-1-(5-phospho-beta-D-ribosyl)imidazole-4-carboxamide</text>
        <dbReference type="Rhea" id="RHEA:15469"/>
        <dbReference type="ChEBI" id="CHEBI:58435"/>
        <dbReference type="ChEBI" id="CHEBI:58525"/>
        <dbReference type="EC" id="5.3.1.16"/>
    </reaction>
</comment>
<evidence type="ECO:0000256" key="5">
    <source>
        <dbReference type="ARBA" id="ARBA00022490"/>
    </source>
</evidence>
<comment type="similarity">
    <text evidence="4 9 10">Belongs to the HisA/HisF family.</text>
</comment>
<dbReference type="InterPro" id="IPR013785">
    <property type="entry name" value="Aldolase_TIM"/>
</dbReference>
<comment type="pathway">
    <text evidence="3 9 11">Amino-acid biosynthesis; L-histidine biosynthesis; L-histidine from 5-phospho-alpha-D-ribose 1-diphosphate: step 4/9.</text>
</comment>
<dbReference type="NCBIfam" id="TIGR00007">
    <property type="entry name" value="1-(5-phosphoribosyl)-5-[(5-phosphoribosylamino)methylideneamino]imidazole-4-carboxamide isomerase"/>
    <property type="match status" value="1"/>
</dbReference>
<dbReference type="InterPro" id="IPR011060">
    <property type="entry name" value="RibuloseP-bd_barrel"/>
</dbReference>